<dbReference type="InterPro" id="IPR010852">
    <property type="entry name" value="ABATE"/>
</dbReference>
<dbReference type="Proteomes" id="UP000507954">
    <property type="component" value="Unassembled WGS sequence"/>
</dbReference>
<proteinExistence type="predicted"/>
<dbReference type="Gene3D" id="1.10.3300.10">
    <property type="entry name" value="Jann2411-like domain"/>
    <property type="match status" value="1"/>
</dbReference>
<sequence>MWKNACGFPPASRSNSIDHVHAFRAIQPESVNVIWGLCMGFAWTAHRFSGGALALDVANSVVLRFDAERRIDRFDDPAAIDAFAGAANLYGAERKRFGPLIPARLERRNAFIGLREATDRHFRALVRTEDRPDLLADLLEAIAAVLRQPAPAGKGTPLDVATAHSALGLISGPEPGRLKICPNCAWLFLDRSRNRSRTWCDMAVCGNRSKARRHYRRSREEPKP</sequence>
<organism evidence="2">
    <name type="scientific">Sinorhizobium medicae</name>
    <dbReference type="NCBI Taxonomy" id="110321"/>
    <lineage>
        <taxon>Bacteria</taxon>
        <taxon>Pseudomonadati</taxon>
        <taxon>Pseudomonadota</taxon>
        <taxon>Alphaproteobacteria</taxon>
        <taxon>Hyphomicrobiales</taxon>
        <taxon>Rhizobiaceae</taxon>
        <taxon>Sinorhizobium/Ensifer group</taxon>
        <taxon>Sinorhizobium</taxon>
    </lineage>
</organism>
<dbReference type="PANTHER" id="PTHR35525:SF3">
    <property type="entry name" value="BLL6575 PROTEIN"/>
    <property type="match status" value="1"/>
</dbReference>
<gene>
    <name evidence="2" type="ORF">EMEDMD4_90238</name>
</gene>
<dbReference type="Pfam" id="PF11706">
    <property type="entry name" value="zf-CGNR"/>
    <property type="match status" value="1"/>
</dbReference>
<reference evidence="2" key="1">
    <citation type="submission" date="2019-06" db="EMBL/GenBank/DDBJ databases">
        <authorList>
            <person name="Le Quere A."/>
            <person name="Colella S."/>
        </authorList>
    </citation>
    <scope>NUCLEOTIDE SEQUENCE</scope>
    <source>
        <strain evidence="2">EmedicaeMD41</strain>
    </source>
</reference>
<name>A0A508X7A6_9HYPH</name>
<dbReference type="InterPro" id="IPR023286">
    <property type="entry name" value="ABATE_dom_sf"/>
</dbReference>
<feature type="domain" description="Zinc finger CGNR" evidence="1">
    <location>
        <begin position="177"/>
        <end position="217"/>
    </location>
</feature>
<protein>
    <recommendedName>
        <fullName evidence="1">Zinc finger CGNR domain-containing protein</fullName>
    </recommendedName>
</protein>
<evidence type="ECO:0000313" key="2">
    <source>
        <dbReference type="EMBL" id="VTZ65746.1"/>
    </source>
</evidence>
<dbReference type="InterPro" id="IPR021005">
    <property type="entry name" value="Znf_CGNR"/>
</dbReference>
<dbReference type="Pfam" id="PF07336">
    <property type="entry name" value="ABATE"/>
    <property type="match status" value="1"/>
</dbReference>
<dbReference type="SUPFAM" id="SSF160904">
    <property type="entry name" value="Jann2411-like"/>
    <property type="match status" value="1"/>
</dbReference>
<evidence type="ECO:0000259" key="1">
    <source>
        <dbReference type="Pfam" id="PF11706"/>
    </source>
</evidence>
<accession>A0A508X7A6</accession>
<dbReference type="EMBL" id="CABFNB010000161">
    <property type="protein sequence ID" value="VTZ65746.1"/>
    <property type="molecule type" value="Genomic_DNA"/>
</dbReference>
<dbReference type="PANTHER" id="PTHR35525">
    <property type="entry name" value="BLL6575 PROTEIN"/>
    <property type="match status" value="1"/>
</dbReference>
<dbReference type="AlphaFoldDB" id="A0A508X7A6"/>